<accession>A0A506PPZ2</accession>
<gene>
    <name evidence="4" type="ORF">FJ651_03165</name>
</gene>
<dbReference type="SUPFAM" id="SSF51126">
    <property type="entry name" value="Pectin lyase-like"/>
    <property type="match status" value="1"/>
</dbReference>
<feature type="domain" description="Secretion system C-terminal sorting" evidence="3">
    <location>
        <begin position="872"/>
        <end position="944"/>
    </location>
</feature>
<dbReference type="Pfam" id="PF18962">
    <property type="entry name" value="Por_Secre_tail"/>
    <property type="match status" value="1"/>
</dbReference>
<dbReference type="InterPro" id="IPR006626">
    <property type="entry name" value="PbH1"/>
</dbReference>
<sequence length="945" mass="97973">MRTNFTLFFTFIFMAFTHAQVTYTVNTTDDTEDADLSDTICADSNGNCSFRAAIQNANKTSNKDIIAFDISGTAPFQIQVVSDVLPPIQQPAVVDGRTQTGYTNAPLIEIDGTLLGAGYQGIQFTGNAHGSEMYGMSIGGFQEQDVSPFNFGFGVLVNFVDNITFQGNYIGLRSDGTTLFTNTGGGILFNNSSNSLVGGINPNEGNIISGNFSGGLTFQNGTNNLVQGNFIGTDITATLNRGNRFNVQLINSSNNTIGGAVPEARNIISGGKNDQNETFDGTGFSIVGASATGNRILGNYIGTDITGTQSIPNLRGGVLLLFGANNNEIGGINPGDGNLISGNGFYGVYFQGNEDSPVTENFIQGNKIGVDVTGNLALSNQIGVALFSGVNNNNFIGGLVPGARNIISGNSNTGVAILAGNNNQIFGNYIGTNSNGNTAVANPTGVAILDVNNTVGGTIAGSRNIISGNNVGISLEENCTGTIIQGNFIGTDASGSSAVPNQSSGINIASNAQAVTIGGEESGRNIISGNQVGLTVRRTGHNISYNYVGLNPAGTSALPNQIGVQAFGLLEGTQIHHNVISGNGLSAGSARNLLLNGATQLQAYSNIIGLQSNGFDLPGGINAPGIVLQNSSNNIIGGATADLGNVISGNGNDGILLIFSSNGNQILNNLIGLAIDGETVVGNGTGVSSGIVLSGNITSAFISKNVLSGSGNGVFLDPALGAATGVTISENSIYGNSGEGIRLAGANANDPGDADTGPNNLQNYPEIISIDFSGGNQVEISYEVPSDPANSAYPITVEFFGADNGQGKTYLGTDTYTTTGPKSFLVTFPDGFGQDDYEFIVGTATDDNGNTSEFSLQASLSNQDFLAGNFTLYPNPAKDWFKINLNSNSQYDIELISISGQLIKQFKNVTRELQVAVDNMPQGLYLVKIHDNLNNQSIQRKLIVQ</sequence>
<dbReference type="InterPro" id="IPR011050">
    <property type="entry name" value="Pectin_lyase_fold/virulence"/>
</dbReference>
<dbReference type="OrthoDB" id="602160at2"/>
<evidence type="ECO:0000313" key="4">
    <source>
        <dbReference type="EMBL" id="TPV35933.1"/>
    </source>
</evidence>
<dbReference type="InterPro" id="IPR012334">
    <property type="entry name" value="Pectin_lyas_fold"/>
</dbReference>
<dbReference type="AlphaFoldDB" id="A0A506PPZ2"/>
<dbReference type="InterPro" id="IPR026444">
    <property type="entry name" value="Secre_tail"/>
</dbReference>
<feature type="signal peptide" evidence="2">
    <location>
        <begin position="1"/>
        <end position="19"/>
    </location>
</feature>
<reference evidence="4 5" key="1">
    <citation type="submission" date="2019-06" db="EMBL/GenBank/DDBJ databases">
        <title>Flavobacteriaceae Paucihalobacterium erythroidium CWB-1, complete genome.</title>
        <authorList>
            <person name="Wu S."/>
        </authorList>
    </citation>
    <scope>NUCLEOTIDE SEQUENCE [LARGE SCALE GENOMIC DNA]</scope>
    <source>
        <strain evidence="4 5">CWB-1</strain>
    </source>
</reference>
<name>A0A506PPZ2_9FLAO</name>
<dbReference type="NCBIfam" id="TIGR04183">
    <property type="entry name" value="Por_Secre_tail"/>
    <property type="match status" value="1"/>
</dbReference>
<dbReference type="EMBL" id="VHIQ01000001">
    <property type="protein sequence ID" value="TPV35933.1"/>
    <property type="molecule type" value="Genomic_DNA"/>
</dbReference>
<evidence type="ECO:0000313" key="5">
    <source>
        <dbReference type="Proteomes" id="UP000317332"/>
    </source>
</evidence>
<dbReference type="Gene3D" id="2.160.20.10">
    <property type="entry name" value="Single-stranded right-handed beta-helix, Pectin lyase-like"/>
    <property type="match status" value="1"/>
</dbReference>
<evidence type="ECO:0000256" key="2">
    <source>
        <dbReference type="SAM" id="SignalP"/>
    </source>
</evidence>
<evidence type="ECO:0000259" key="3">
    <source>
        <dbReference type="Pfam" id="PF18962"/>
    </source>
</evidence>
<evidence type="ECO:0000256" key="1">
    <source>
        <dbReference type="ARBA" id="ARBA00022729"/>
    </source>
</evidence>
<organism evidence="4 5">
    <name type="scientific">Paucihalobacter ruber</name>
    <dbReference type="NCBI Taxonomy" id="2567861"/>
    <lineage>
        <taxon>Bacteria</taxon>
        <taxon>Pseudomonadati</taxon>
        <taxon>Bacteroidota</taxon>
        <taxon>Flavobacteriia</taxon>
        <taxon>Flavobacteriales</taxon>
        <taxon>Flavobacteriaceae</taxon>
        <taxon>Paucihalobacter</taxon>
    </lineage>
</organism>
<keyword evidence="5" id="KW-1185">Reference proteome</keyword>
<protein>
    <submittedName>
        <fullName evidence="4">T9SS type A sorting domain-containing protein</fullName>
    </submittedName>
</protein>
<keyword evidence="1 2" id="KW-0732">Signal</keyword>
<comment type="caution">
    <text evidence="4">The sequence shown here is derived from an EMBL/GenBank/DDBJ whole genome shotgun (WGS) entry which is preliminary data.</text>
</comment>
<feature type="chain" id="PRO_5021411052" evidence="2">
    <location>
        <begin position="20"/>
        <end position="945"/>
    </location>
</feature>
<proteinExistence type="predicted"/>
<dbReference type="SMART" id="SM00710">
    <property type="entry name" value="PbH1"/>
    <property type="match status" value="7"/>
</dbReference>
<dbReference type="Proteomes" id="UP000317332">
    <property type="component" value="Unassembled WGS sequence"/>
</dbReference>
<dbReference type="RefSeq" id="WP_140988943.1">
    <property type="nucleotide sequence ID" value="NZ_VHIQ01000001.1"/>
</dbReference>